<evidence type="ECO:0000256" key="1">
    <source>
        <dbReference type="ARBA" id="ARBA00010928"/>
    </source>
</evidence>
<feature type="domain" description="Gfo/Idh/MocA-like oxidoreductase N-terminal" evidence="5">
    <location>
        <begin position="28"/>
        <end position="144"/>
    </location>
</feature>
<proteinExistence type="inferred from homology"/>
<evidence type="ECO:0000259" key="6">
    <source>
        <dbReference type="Pfam" id="PF22725"/>
    </source>
</evidence>
<keyword evidence="3" id="KW-0520">NAD</keyword>
<organism evidence="7 8">
    <name type="scientific">Subtercola boreus</name>
    <dbReference type="NCBI Taxonomy" id="120213"/>
    <lineage>
        <taxon>Bacteria</taxon>
        <taxon>Bacillati</taxon>
        <taxon>Actinomycetota</taxon>
        <taxon>Actinomycetes</taxon>
        <taxon>Micrococcales</taxon>
        <taxon>Microbacteriaceae</taxon>
        <taxon>Subtercola</taxon>
    </lineage>
</organism>
<evidence type="ECO:0000313" key="8">
    <source>
        <dbReference type="Proteomes" id="UP000256486"/>
    </source>
</evidence>
<evidence type="ECO:0000256" key="3">
    <source>
        <dbReference type="ARBA" id="ARBA00023027"/>
    </source>
</evidence>
<dbReference type="GO" id="GO:0000166">
    <property type="term" value="F:nucleotide binding"/>
    <property type="evidence" value="ECO:0007669"/>
    <property type="project" value="InterPro"/>
</dbReference>
<dbReference type="OrthoDB" id="179913at2"/>
<dbReference type="SUPFAM" id="SSF55347">
    <property type="entry name" value="Glyceraldehyde-3-phosphate dehydrogenase-like, C-terminal domain"/>
    <property type="match status" value="1"/>
</dbReference>
<dbReference type="Proteomes" id="UP000256486">
    <property type="component" value="Unassembled WGS sequence"/>
</dbReference>
<dbReference type="AlphaFoldDB" id="A0A3E0VLM8"/>
<keyword evidence="8" id="KW-1185">Reference proteome</keyword>
<dbReference type="Pfam" id="PF01408">
    <property type="entry name" value="GFO_IDH_MocA"/>
    <property type="match status" value="1"/>
</dbReference>
<dbReference type="EMBL" id="NBWZ01000001">
    <property type="protein sequence ID" value="RFA10816.1"/>
    <property type="molecule type" value="Genomic_DNA"/>
</dbReference>
<dbReference type="Gene3D" id="3.30.360.10">
    <property type="entry name" value="Dihydrodipicolinate Reductase, domain 2"/>
    <property type="match status" value="1"/>
</dbReference>
<evidence type="ECO:0000259" key="5">
    <source>
        <dbReference type="Pfam" id="PF01408"/>
    </source>
</evidence>
<evidence type="ECO:0000256" key="4">
    <source>
        <dbReference type="SAM" id="MobiDB-lite"/>
    </source>
</evidence>
<dbReference type="GO" id="GO:0016491">
    <property type="term" value="F:oxidoreductase activity"/>
    <property type="evidence" value="ECO:0007669"/>
    <property type="project" value="UniProtKB-KW"/>
</dbReference>
<feature type="region of interest" description="Disordered" evidence="4">
    <location>
        <begin position="366"/>
        <end position="392"/>
    </location>
</feature>
<dbReference type="InterPro" id="IPR051317">
    <property type="entry name" value="Gfo/Idh/MocA_oxidoreduct"/>
</dbReference>
<dbReference type="RefSeq" id="WP_116416192.1">
    <property type="nucleotide sequence ID" value="NZ_NBWZ01000001.1"/>
</dbReference>
<protein>
    <submittedName>
        <fullName evidence="7">Oxidoreductase</fullName>
    </submittedName>
</protein>
<dbReference type="PANTHER" id="PTHR43708:SF5">
    <property type="entry name" value="CONSERVED EXPRESSED OXIDOREDUCTASE (EUROFUNG)-RELATED"/>
    <property type="match status" value="1"/>
</dbReference>
<dbReference type="PANTHER" id="PTHR43708">
    <property type="entry name" value="CONSERVED EXPRESSED OXIDOREDUCTASE (EUROFUNG)"/>
    <property type="match status" value="1"/>
</dbReference>
<comment type="caution">
    <text evidence="7">The sequence shown here is derived from an EMBL/GenBank/DDBJ whole genome shotgun (WGS) entry which is preliminary data.</text>
</comment>
<feature type="domain" description="GFO/IDH/MocA-like oxidoreductase" evidence="6">
    <location>
        <begin position="154"/>
        <end position="274"/>
    </location>
</feature>
<dbReference type="Pfam" id="PF22725">
    <property type="entry name" value="GFO_IDH_MocA_C3"/>
    <property type="match status" value="1"/>
</dbReference>
<comment type="similarity">
    <text evidence="1">Belongs to the Gfo/Idh/MocA family.</text>
</comment>
<evidence type="ECO:0000313" key="7">
    <source>
        <dbReference type="EMBL" id="RFA10816.1"/>
    </source>
</evidence>
<dbReference type="SUPFAM" id="SSF51735">
    <property type="entry name" value="NAD(P)-binding Rossmann-fold domains"/>
    <property type="match status" value="1"/>
</dbReference>
<evidence type="ECO:0000256" key="2">
    <source>
        <dbReference type="ARBA" id="ARBA00023002"/>
    </source>
</evidence>
<sequence length="392" mass="42451">MSYDPSALPEFSPAEVYSLALPAAPRPIVILGAGGIVKDAHLPAYRKAGFPVVGIYNRTVSRAQSLADEYGIPAVYGTVEEAVAGSPADTVYDIALMPAQYAAALEALPDGAPVLIQKPLGSYLDEGRALLEICRRKNLVAAVNTQLRFAPYVAEARALIAAGEIGELYDLEIRVSVDTPWHLFPHVLTLDRLEITMHSVHYIDLVRSFLGNPDSVSAVSVVHPEKDLASTRSLILFRYEGRPIRVTISTNHDHDFGPEFEESFIKWEGTKGSIRAQMGLLLDYPAGGPDALQIIRRSEKPLGWQPVPFEGSWFPDAFIGSMGALQRYLDGSVPTLPTSVEDVYDTMAVVEAAYDSAEHEGVRPAYLGSGRAAHPGAPRPGHLDSRQQGATP</sequence>
<dbReference type="Gene3D" id="3.40.50.720">
    <property type="entry name" value="NAD(P)-binding Rossmann-like Domain"/>
    <property type="match status" value="1"/>
</dbReference>
<name>A0A3E0VLM8_9MICO</name>
<gene>
    <name evidence="7" type="ORF">B7R54_17585</name>
</gene>
<dbReference type="InterPro" id="IPR036291">
    <property type="entry name" value="NAD(P)-bd_dom_sf"/>
</dbReference>
<dbReference type="InterPro" id="IPR055170">
    <property type="entry name" value="GFO_IDH_MocA-like_dom"/>
</dbReference>
<dbReference type="InterPro" id="IPR000683">
    <property type="entry name" value="Gfo/Idh/MocA-like_OxRdtase_N"/>
</dbReference>
<accession>A0A3E0VLM8</accession>
<reference evidence="7 8" key="1">
    <citation type="submission" date="2017-04" db="EMBL/GenBank/DDBJ databases">
        <title>Comparative genome analysis of Subtercola boreus.</title>
        <authorList>
            <person name="Cho Y.-J."/>
            <person name="Cho A."/>
            <person name="Kim O.-S."/>
            <person name="Lee J.-I."/>
        </authorList>
    </citation>
    <scope>NUCLEOTIDE SEQUENCE [LARGE SCALE GENOMIC DNA]</scope>
    <source>
        <strain evidence="7 8">K300</strain>
    </source>
</reference>
<keyword evidence="2" id="KW-0560">Oxidoreductase</keyword>